<evidence type="ECO:0000259" key="2">
    <source>
        <dbReference type="PROSITE" id="PS51462"/>
    </source>
</evidence>
<evidence type="ECO:0000256" key="1">
    <source>
        <dbReference type="ARBA" id="ARBA00022801"/>
    </source>
</evidence>
<dbReference type="PANTHER" id="PTHR11839:SF31">
    <property type="entry name" value="ADP-RIBOSE PYROPHOSPHATASE"/>
    <property type="match status" value="1"/>
</dbReference>
<evidence type="ECO:0000313" key="3">
    <source>
        <dbReference type="EMBL" id="ACV06273.1"/>
    </source>
</evidence>
<feature type="domain" description="Nudix hydrolase" evidence="2">
    <location>
        <begin position="59"/>
        <end position="198"/>
    </location>
</feature>
<dbReference type="RefSeq" id="WP_015779218.1">
    <property type="nucleotide sequence ID" value="NC_013169.1"/>
</dbReference>
<dbReference type="GO" id="GO:0006753">
    <property type="term" value="P:nucleoside phosphate metabolic process"/>
    <property type="evidence" value="ECO:0007669"/>
    <property type="project" value="TreeGrafter"/>
</dbReference>
<dbReference type="GO" id="GO:0019693">
    <property type="term" value="P:ribose phosphate metabolic process"/>
    <property type="evidence" value="ECO:0007669"/>
    <property type="project" value="TreeGrafter"/>
</dbReference>
<dbReference type="AlphaFoldDB" id="C7NHB6"/>
<organism evidence="3 4">
    <name type="scientific">Kytococcus sedentarius (strain ATCC 14392 / DSM 20547 / JCM 11482 / CCUG 33030 / NBRC 15357 / NCTC 11040 / CCM 314 / 541)</name>
    <name type="common">Micrococcus sedentarius</name>
    <dbReference type="NCBI Taxonomy" id="478801"/>
    <lineage>
        <taxon>Bacteria</taxon>
        <taxon>Bacillati</taxon>
        <taxon>Actinomycetota</taxon>
        <taxon>Actinomycetes</taxon>
        <taxon>Micrococcales</taxon>
        <taxon>Kytococcaceae</taxon>
        <taxon>Kytococcus</taxon>
    </lineage>
</organism>
<dbReference type="Gene3D" id="3.90.79.10">
    <property type="entry name" value="Nucleoside Triphosphate Pyrophosphohydrolase"/>
    <property type="match status" value="1"/>
</dbReference>
<dbReference type="GO" id="GO:0005829">
    <property type="term" value="C:cytosol"/>
    <property type="evidence" value="ECO:0007669"/>
    <property type="project" value="TreeGrafter"/>
</dbReference>
<name>C7NHB6_KYTSD</name>
<keyword evidence="4" id="KW-1185">Reference proteome</keyword>
<dbReference type="PANTHER" id="PTHR11839">
    <property type="entry name" value="UDP/ADP-SUGAR PYROPHOSPHATASE"/>
    <property type="match status" value="1"/>
</dbReference>
<gene>
    <name evidence="3" type="ordered locus">Ksed_12410</name>
</gene>
<dbReference type="PROSITE" id="PS51462">
    <property type="entry name" value="NUDIX"/>
    <property type="match status" value="1"/>
</dbReference>
<dbReference type="GO" id="GO:0016787">
    <property type="term" value="F:hydrolase activity"/>
    <property type="evidence" value="ECO:0007669"/>
    <property type="project" value="UniProtKB-KW"/>
</dbReference>
<dbReference type="eggNOG" id="COG0494">
    <property type="taxonomic scope" value="Bacteria"/>
</dbReference>
<dbReference type="Pfam" id="PF00293">
    <property type="entry name" value="NUDIX"/>
    <property type="match status" value="1"/>
</dbReference>
<keyword evidence="1" id="KW-0378">Hydrolase</keyword>
<dbReference type="SUPFAM" id="SSF55811">
    <property type="entry name" value="Nudix"/>
    <property type="match status" value="1"/>
</dbReference>
<dbReference type="Proteomes" id="UP000006666">
    <property type="component" value="Chromosome"/>
</dbReference>
<reference evidence="3 4" key="1">
    <citation type="journal article" date="2009" name="Stand. Genomic Sci.">
        <title>Complete genome sequence of Kytococcus sedentarius type strain (541).</title>
        <authorList>
            <person name="Sims D."/>
            <person name="Brettin T."/>
            <person name="Detter J.C."/>
            <person name="Han C."/>
            <person name="Lapidus A."/>
            <person name="Copeland A."/>
            <person name="Glavina Del Rio T."/>
            <person name="Nolan M."/>
            <person name="Chen F."/>
            <person name="Lucas S."/>
            <person name="Tice H."/>
            <person name="Cheng J.F."/>
            <person name="Bruce D."/>
            <person name="Goodwin L."/>
            <person name="Pitluck S."/>
            <person name="Ovchinnikova G."/>
            <person name="Pati A."/>
            <person name="Ivanova N."/>
            <person name="Mavrommatis K."/>
            <person name="Chen A."/>
            <person name="Palaniappan K."/>
            <person name="D'haeseleer P."/>
            <person name="Chain P."/>
            <person name="Bristow J."/>
            <person name="Eisen J.A."/>
            <person name="Markowitz V."/>
            <person name="Hugenholtz P."/>
            <person name="Schneider S."/>
            <person name="Goker M."/>
            <person name="Pukall R."/>
            <person name="Kyrpides N.C."/>
            <person name="Klenk H.P."/>
        </authorList>
    </citation>
    <scope>NUCLEOTIDE SEQUENCE [LARGE SCALE GENOMIC DNA]</scope>
    <source>
        <strain evidence="4">ATCC 14392 / DSM 20547 / JCM 11482 / CCUG 33030 / NBRC 15357 / NCTC 11040 / CCM 314 / 541</strain>
    </source>
</reference>
<protein>
    <submittedName>
        <fullName evidence="3">NUDIX family protein</fullName>
    </submittedName>
</protein>
<dbReference type="KEGG" id="kse:Ksed_12410"/>
<sequence>MSAELGLDAPRLDPERTPLADEVTDLGSGEERVLHEGARYPVVGAEVELGDGVAWREWTRHPGAVGIVATRPAEPPEDLEVFCVRQYRHPVRATAWEVPAGLLDVPGEPMLTAAARELAEEAALTADTWSTLADYHTTPGGSAEAIRVFWARDVHDVAEDDFGREGEEADMTGHWVRLADLLDAVHAGRVHNPSTVIGALALDRVLHRGASARPADAPFELGPVDHR</sequence>
<dbReference type="EMBL" id="CP001686">
    <property type="protein sequence ID" value="ACV06273.1"/>
    <property type="molecule type" value="Genomic_DNA"/>
</dbReference>
<proteinExistence type="predicted"/>
<dbReference type="InterPro" id="IPR000086">
    <property type="entry name" value="NUDIX_hydrolase_dom"/>
</dbReference>
<accession>C7NHB6</accession>
<evidence type="ECO:0000313" key="4">
    <source>
        <dbReference type="Proteomes" id="UP000006666"/>
    </source>
</evidence>
<dbReference type="InterPro" id="IPR015797">
    <property type="entry name" value="NUDIX_hydrolase-like_dom_sf"/>
</dbReference>
<dbReference type="STRING" id="478801.Ksed_12410"/>
<dbReference type="HOGENOM" id="CLU_062658_5_0_11"/>